<name>A0ABW2NBZ2_9BACL</name>
<protein>
    <recommendedName>
        <fullName evidence="5">Gas vesicle protein</fullName>
    </recommendedName>
</protein>
<reference evidence="4" key="1">
    <citation type="journal article" date="2019" name="Int. J. Syst. Evol. Microbiol.">
        <title>The Global Catalogue of Microorganisms (GCM) 10K type strain sequencing project: providing services to taxonomists for standard genome sequencing and annotation.</title>
        <authorList>
            <consortium name="The Broad Institute Genomics Platform"/>
            <consortium name="The Broad Institute Genome Sequencing Center for Infectious Disease"/>
            <person name="Wu L."/>
            <person name="Ma J."/>
        </authorList>
    </citation>
    <scope>NUCLEOTIDE SEQUENCE [LARGE SCALE GENOMIC DNA]</scope>
    <source>
        <strain evidence="4">JCM 4738</strain>
    </source>
</reference>
<evidence type="ECO:0000313" key="4">
    <source>
        <dbReference type="Proteomes" id="UP001596483"/>
    </source>
</evidence>
<accession>A0ABW2NBZ2</accession>
<keyword evidence="2" id="KW-0732">Signal</keyword>
<evidence type="ECO:0000256" key="1">
    <source>
        <dbReference type="SAM" id="Coils"/>
    </source>
</evidence>
<feature type="signal peptide" evidence="2">
    <location>
        <begin position="1"/>
        <end position="23"/>
    </location>
</feature>
<feature type="chain" id="PRO_5047029711" description="Gas vesicle protein" evidence="2">
    <location>
        <begin position="24"/>
        <end position="137"/>
    </location>
</feature>
<dbReference type="EMBL" id="JBHTCT010000005">
    <property type="protein sequence ID" value="MFC7363969.1"/>
    <property type="molecule type" value="Genomic_DNA"/>
</dbReference>
<organism evidence="3 4">
    <name type="scientific">Bhargavaea changchunensis</name>
    <dbReference type="NCBI Taxonomy" id="2134037"/>
    <lineage>
        <taxon>Bacteria</taxon>
        <taxon>Bacillati</taxon>
        <taxon>Bacillota</taxon>
        <taxon>Bacilli</taxon>
        <taxon>Bacillales</taxon>
        <taxon>Caryophanaceae</taxon>
        <taxon>Bhargavaea</taxon>
    </lineage>
</organism>
<evidence type="ECO:0000313" key="3">
    <source>
        <dbReference type="EMBL" id="MFC7363969.1"/>
    </source>
</evidence>
<feature type="coiled-coil region" evidence="1">
    <location>
        <begin position="75"/>
        <end position="104"/>
    </location>
</feature>
<dbReference type="Proteomes" id="UP001596483">
    <property type="component" value="Unassembled WGS sequence"/>
</dbReference>
<sequence length="137" mass="14992">MKNRLTVTAFTLIAVAGTMHAYASGSLSGWYEDAFRKESEGIAAEAEQHTAELLADFGTYVMSAKNRLGADILDLGEAEEERVARELEAHRLKLEAELKQSAAAIKEDLKDGTAGKQLEAEIESDVNRILEDVLSEH</sequence>
<dbReference type="RefSeq" id="WP_157293712.1">
    <property type="nucleotide sequence ID" value="NZ_JBHTCT010000005.1"/>
</dbReference>
<evidence type="ECO:0000256" key="2">
    <source>
        <dbReference type="SAM" id="SignalP"/>
    </source>
</evidence>
<comment type="caution">
    <text evidence="3">The sequence shown here is derived from an EMBL/GenBank/DDBJ whole genome shotgun (WGS) entry which is preliminary data.</text>
</comment>
<evidence type="ECO:0008006" key="5">
    <source>
        <dbReference type="Google" id="ProtNLM"/>
    </source>
</evidence>
<keyword evidence="4" id="KW-1185">Reference proteome</keyword>
<proteinExistence type="predicted"/>
<keyword evidence="1" id="KW-0175">Coiled coil</keyword>
<gene>
    <name evidence="3" type="ORF">ACFQQH_02180</name>
</gene>